<accession>A0ABR2HHY7</accession>
<sequence length="161" mass="19151">MQKIDLDDCRFVTNKILSKSLDKRVEQLFKEINDPSLDFFSSLYRVVINIENVQYINVYTPLYPMRGNIIINGAMVNTVFFPSVKSFEDLINAFTTDENQKFIIQKTFRISYKKEDQSFQEVQYLYTPYVLFRIKKIIKPEITDRIFNIITPEFKDEGLFI</sequence>
<evidence type="ECO:0000313" key="2">
    <source>
        <dbReference type="Proteomes" id="UP001470230"/>
    </source>
</evidence>
<dbReference type="EMBL" id="JAPFFF010000027">
    <property type="protein sequence ID" value="KAK8847841.1"/>
    <property type="molecule type" value="Genomic_DNA"/>
</dbReference>
<keyword evidence="2" id="KW-1185">Reference proteome</keyword>
<name>A0ABR2HHY7_9EUKA</name>
<reference evidence="1 2" key="1">
    <citation type="submission" date="2024-04" db="EMBL/GenBank/DDBJ databases">
        <title>Tritrichomonas musculus Genome.</title>
        <authorList>
            <person name="Alves-Ferreira E."/>
            <person name="Grigg M."/>
            <person name="Lorenzi H."/>
            <person name="Galac M."/>
        </authorList>
    </citation>
    <scope>NUCLEOTIDE SEQUENCE [LARGE SCALE GENOMIC DNA]</scope>
    <source>
        <strain evidence="1 2">EAF2021</strain>
    </source>
</reference>
<comment type="caution">
    <text evidence="1">The sequence shown here is derived from an EMBL/GenBank/DDBJ whole genome shotgun (WGS) entry which is preliminary data.</text>
</comment>
<organism evidence="1 2">
    <name type="scientific">Tritrichomonas musculus</name>
    <dbReference type="NCBI Taxonomy" id="1915356"/>
    <lineage>
        <taxon>Eukaryota</taxon>
        <taxon>Metamonada</taxon>
        <taxon>Parabasalia</taxon>
        <taxon>Tritrichomonadida</taxon>
        <taxon>Tritrichomonadidae</taxon>
        <taxon>Tritrichomonas</taxon>
    </lineage>
</organism>
<proteinExistence type="predicted"/>
<protein>
    <submittedName>
        <fullName evidence="1">Uncharacterized protein</fullName>
    </submittedName>
</protein>
<gene>
    <name evidence="1" type="ORF">M9Y10_018875</name>
</gene>
<dbReference type="Proteomes" id="UP001470230">
    <property type="component" value="Unassembled WGS sequence"/>
</dbReference>
<evidence type="ECO:0000313" key="1">
    <source>
        <dbReference type="EMBL" id="KAK8847841.1"/>
    </source>
</evidence>